<organism evidence="2 3">
    <name type="scientific">Muricoprocola aceti</name>
    <dbReference type="NCBI Taxonomy" id="2981772"/>
    <lineage>
        <taxon>Bacteria</taxon>
        <taxon>Bacillati</taxon>
        <taxon>Bacillota</taxon>
        <taxon>Clostridia</taxon>
        <taxon>Lachnospirales</taxon>
        <taxon>Lachnospiraceae</taxon>
        <taxon>Muricoprocola</taxon>
    </lineage>
</organism>
<accession>A0ABT2SIQ2</accession>
<dbReference type="Proteomes" id="UP001652338">
    <property type="component" value="Unassembled WGS sequence"/>
</dbReference>
<proteinExistence type="predicted"/>
<reference evidence="2 3" key="1">
    <citation type="journal article" date="2021" name="ISME Commun">
        <title>Automated analysis of genomic sequences facilitates high-throughput and comprehensive description of bacteria.</title>
        <authorList>
            <person name="Hitch T.C.A."/>
        </authorList>
    </citation>
    <scope>NUCLEOTIDE SEQUENCE [LARGE SCALE GENOMIC DNA]</scope>
    <source>
        <strain evidence="2 3">Sanger_29</strain>
    </source>
</reference>
<feature type="transmembrane region" description="Helical" evidence="1">
    <location>
        <begin position="68"/>
        <end position="87"/>
    </location>
</feature>
<keyword evidence="1" id="KW-0472">Membrane</keyword>
<name>A0ABT2SIQ2_9FIRM</name>
<protein>
    <submittedName>
        <fullName evidence="2">Uncharacterized protein</fullName>
    </submittedName>
</protein>
<gene>
    <name evidence="2" type="ORF">OCV47_03290</name>
</gene>
<evidence type="ECO:0000313" key="2">
    <source>
        <dbReference type="EMBL" id="MCU6724391.1"/>
    </source>
</evidence>
<evidence type="ECO:0000313" key="3">
    <source>
        <dbReference type="Proteomes" id="UP001652338"/>
    </source>
</evidence>
<keyword evidence="1" id="KW-1133">Transmembrane helix</keyword>
<evidence type="ECO:0000256" key="1">
    <source>
        <dbReference type="SAM" id="Phobius"/>
    </source>
</evidence>
<sequence length="100" mass="11936">MNRSTIPYSIVEERRRLNKCIENAPNECEKEIYRKIRDMKIPYDKLDTILETSKELIKKKEKQRKKRMLFLINVSGFAAGICIFIFFCGKRAVYKKERNG</sequence>
<dbReference type="RefSeq" id="WP_262653705.1">
    <property type="nucleotide sequence ID" value="NZ_JAOQKE010000002.1"/>
</dbReference>
<comment type="caution">
    <text evidence="2">The sequence shown here is derived from an EMBL/GenBank/DDBJ whole genome shotgun (WGS) entry which is preliminary data.</text>
</comment>
<keyword evidence="3" id="KW-1185">Reference proteome</keyword>
<dbReference type="EMBL" id="JAOQKE010000002">
    <property type="protein sequence ID" value="MCU6724391.1"/>
    <property type="molecule type" value="Genomic_DNA"/>
</dbReference>
<keyword evidence="1" id="KW-0812">Transmembrane</keyword>